<evidence type="ECO:0000313" key="5">
    <source>
        <dbReference type="EMBL" id="KMO29598.1"/>
    </source>
</evidence>
<dbReference type="CDD" id="cd06170">
    <property type="entry name" value="LuxR_C_like"/>
    <property type="match status" value="1"/>
</dbReference>
<dbReference type="Gene3D" id="3.40.50.2300">
    <property type="match status" value="1"/>
</dbReference>
<feature type="modified residue" description="4-aspartylphosphate" evidence="2">
    <location>
        <position position="61"/>
    </location>
</feature>
<dbReference type="PROSITE" id="PS00622">
    <property type="entry name" value="HTH_LUXR_1"/>
    <property type="match status" value="1"/>
</dbReference>
<dbReference type="InterPro" id="IPR011006">
    <property type="entry name" value="CheY-like_superfamily"/>
</dbReference>
<feature type="domain" description="HTH luxR-type" evidence="3">
    <location>
        <begin position="155"/>
        <end position="220"/>
    </location>
</feature>
<sequence>MVEQVQKCIRVLLVGDQSLILEALACLLSQESDIRVVGRGTSQGDVMNLVETTSSDVLLHDSGSSDATALDFLQFAKQEGLPVPVIVVSPFSSRYVVHQALVTGARGYVLKRASSRDLVHAIRSVHAGGVYLDGAIDGMPVEALWPLGLGEMPAGAIQIRVLAPREEEVLRLIALGFTAKEIADKLGINPRSVETHKRRASAKLGVRSRAKIVEYGMMKGWFRHFGH</sequence>
<gene>
    <name evidence="5" type="ORF">VQ03_29250</name>
</gene>
<dbReference type="PRINTS" id="PR00038">
    <property type="entry name" value="HTHLUXR"/>
</dbReference>
<evidence type="ECO:0000313" key="6">
    <source>
        <dbReference type="Proteomes" id="UP000036449"/>
    </source>
</evidence>
<dbReference type="PATRIC" id="fig|1187852.3.peg.4315"/>
<dbReference type="AlphaFoldDB" id="A0A0J6S898"/>
<dbReference type="PROSITE" id="PS50110">
    <property type="entry name" value="RESPONSE_REGULATORY"/>
    <property type="match status" value="1"/>
</dbReference>
<dbReference type="InterPro" id="IPR000792">
    <property type="entry name" value="Tscrpt_reg_LuxR_C"/>
</dbReference>
<evidence type="ECO:0000259" key="4">
    <source>
        <dbReference type="PROSITE" id="PS50110"/>
    </source>
</evidence>
<evidence type="ECO:0000259" key="3">
    <source>
        <dbReference type="PROSITE" id="PS50043"/>
    </source>
</evidence>
<keyword evidence="1" id="KW-0238">DNA-binding</keyword>
<dbReference type="PANTHER" id="PTHR43214:SF42">
    <property type="entry name" value="TRANSCRIPTIONAL REGULATORY PROTEIN DESR"/>
    <property type="match status" value="1"/>
</dbReference>
<name>A0A0J6S898_9HYPH</name>
<dbReference type="SUPFAM" id="SSF52172">
    <property type="entry name" value="CheY-like"/>
    <property type="match status" value="1"/>
</dbReference>
<evidence type="ECO:0000256" key="2">
    <source>
        <dbReference type="PROSITE-ProRule" id="PRU00169"/>
    </source>
</evidence>
<dbReference type="PANTHER" id="PTHR43214">
    <property type="entry name" value="TWO-COMPONENT RESPONSE REGULATOR"/>
    <property type="match status" value="1"/>
</dbReference>
<dbReference type="SMART" id="SM00448">
    <property type="entry name" value="REC"/>
    <property type="match status" value="1"/>
</dbReference>
<accession>A0A0J6S898</accession>
<organism evidence="5 6">
    <name type="scientific">Methylobacterium tarhaniae</name>
    <dbReference type="NCBI Taxonomy" id="1187852"/>
    <lineage>
        <taxon>Bacteria</taxon>
        <taxon>Pseudomonadati</taxon>
        <taxon>Pseudomonadota</taxon>
        <taxon>Alphaproteobacteria</taxon>
        <taxon>Hyphomicrobiales</taxon>
        <taxon>Methylobacteriaceae</taxon>
        <taxon>Methylobacterium</taxon>
    </lineage>
</organism>
<dbReference type="GO" id="GO:0000160">
    <property type="term" value="P:phosphorelay signal transduction system"/>
    <property type="evidence" value="ECO:0007669"/>
    <property type="project" value="InterPro"/>
</dbReference>
<dbReference type="InterPro" id="IPR039420">
    <property type="entry name" value="WalR-like"/>
</dbReference>
<dbReference type="SUPFAM" id="SSF46894">
    <property type="entry name" value="C-terminal effector domain of the bipartite response regulators"/>
    <property type="match status" value="1"/>
</dbReference>
<reference evidence="5 6" key="1">
    <citation type="submission" date="2015-03" db="EMBL/GenBank/DDBJ databases">
        <title>Genome sequencing of Methylobacterium tarhaniae DSM 25844.</title>
        <authorList>
            <person name="Chaudhry V."/>
            <person name="Patil P.B."/>
        </authorList>
    </citation>
    <scope>NUCLEOTIDE SEQUENCE [LARGE SCALE GENOMIC DNA]</scope>
    <source>
        <strain evidence="5 6">DSM 25844</strain>
    </source>
</reference>
<keyword evidence="2" id="KW-0597">Phosphoprotein</keyword>
<evidence type="ECO:0008006" key="7">
    <source>
        <dbReference type="Google" id="ProtNLM"/>
    </source>
</evidence>
<dbReference type="GO" id="GO:0003677">
    <property type="term" value="F:DNA binding"/>
    <property type="evidence" value="ECO:0007669"/>
    <property type="project" value="UniProtKB-KW"/>
</dbReference>
<feature type="domain" description="Response regulatory" evidence="4">
    <location>
        <begin position="10"/>
        <end position="126"/>
    </location>
</feature>
<dbReference type="Pfam" id="PF00196">
    <property type="entry name" value="GerE"/>
    <property type="match status" value="1"/>
</dbReference>
<proteinExistence type="predicted"/>
<keyword evidence="6" id="KW-1185">Reference proteome</keyword>
<dbReference type="Pfam" id="PF00072">
    <property type="entry name" value="Response_reg"/>
    <property type="match status" value="1"/>
</dbReference>
<dbReference type="SMART" id="SM00421">
    <property type="entry name" value="HTH_LUXR"/>
    <property type="match status" value="1"/>
</dbReference>
<dbReference type="InterPro" id="IPR001789">
    <property type="entry name" value="Sig_transdc_resp-reg_receiver"/>
</dbReference>
<comment type="caution">
    <text evidence="5">The sequence shown here is derived from an EMBL/GenBank/DDBJ whole genome shotgun (WGS) entry which is preliminary data.</text>
</comment>
<dbReference type="Proteomes" id="UP000036449">
    <property type="component" value="Unassembled WGS sequence"/>
</dbReference>
<dbReference type="GO" id="GO:0006355">
    <property type="term" value="P:regulation of DNA-templated transcription"/>
    <property type="evidence" value="ECO:0007669"/>
    <property type="project" value="InterPro"/>
</dbReference>
<dbReference type="PROSITE" id="PS50043">
    <property type="entry name" value="HTH_LUXR_2"/>
    <property type="match status" value="1"/>
</dbReference>
<evidence type="ECO:0000256" key="1">
    <source>
        <dbReference type="ARBA" id="ARBA00023125"/>
    </source>
</evidence>
<protein>
    <recommendedName>
        <fullName evidence="7">LuxR family transcriptional regulator</fullName>
    </recommendedName>
</protein>
<dbReference type="EMBL" id="LABZ01000300">
    <property type="protein sequence ID" value="KMO29598.1"/>
    <property type="molecule type" value="Genomic_DNA"/>
</dbReference>
<dbReference type="InterPro" id="IPR016032">
    <property type="entry name" value="Sig_transdc_resp-reg_C-effctor"/>
</dbReference>